<evidence type="ECO:0000259" key="4">
    <source>
        <dbReference type="Pfam" id="PF22624"/>
    </source>
</evidence>
<protein>
    <submittedName>
        <fullName evidence="5">4'-phosphopantetheinyl transferase superfamily protein</fullName>
    </submittedName>
</protein>
<dbReference type="GO" id="GO:0019878">
    <property type="term" value="P:lysine biosynthetic process via aminoadipic acid"/>
    <property type="evidence" value="ECO:0007669"/>
    <property type="project" value="TreeGrafter"/>
</dbReference>
<dbReference type="KEGG" id="slj:EGC82_07875"/>
<dbReference type="OrthoDB" id="9808281at2"/>
<evidence type="ECO:0000256" key="1">
    <source>
        <dbReference type="ARBA" id="ARBA00010990"/>
    </source>
</evidence>
<reference evidence="6" key="1">
    <citation type="submission" date="2018-11" db="EMBL/GenBank/DDBJ databases">
        <title>Shewanella sp. M2.</title>
        <authorList>
            <person name="Hwang Y.J."/>
            <person name="Hwang C.Y."/>
        </authorList>
    </citation>
    <scope>NUCLEOTIDE SEQUENCE [LARGE SCALE GENOMIC DNA]</scope>
    <source>
        <strain evidence="6">LMG 19866</strain>
    </source>
</reference>
<dbReference type="Gene3D" id="3.90.470.20">
    <property type="entry name" value="4'-phosphopantetheinyl transferase domain"/>
    <property type="match status" value="2"/>
</dbReference>
<keyword evidence="6" id="KW-1185">Reference proteome</keyword>
<dbReference type="Proteomes" id="UP000278035">
    <property type="component" value="Chromosome"/>
</dbReference>
<dbReference type="PANTHER" id="PTHR12215:SF10">
    <property type="entry name" value="L-AMINOADIPATE-SEMIALDEHYDE DEHYDROGENASE-PHOSPHOPANTETHEINYL TRANSFERASE"/>
    <property type="match status" value="1"/>
</dbReference>
<keyword evidence="2 5" id="KW-0808">Transferase</keyword>
<proteinExistence type="inferred from homology"/>
<dbReference type="RefSeq" id="WP_124730274.1">
    <property type="nucleotide sequence ID" value="NZ_CBCSKC010000003.1"/>
</dbReference>
<feature type="domain" description="4'-phosphopantetheinyl transferase" evidence="3">
    <location>
        <begin position="139"/>
        <end position="225"/>
    </location>
</feature>
<dbReference type="GO" id="GO:0008897">
    <property type="term" value="F:holo-[acyl-carrier-protein] synthase activity"/>
    <property type="evidence" value="ECO:0007669"/>
    <property type="project" value="InterPro"/>
</dbReference>
<dbReference type="GO" id="GO:0000287">
    <property type="term" value="F:magnesium ion binding"/>
    <property type="evidence" value="ECO:0007669"/>
    <property type="project" value="InterPro"/>
</dbReference>
<dbReference type="InterPro" id="IPR055066">
    <property type="entry name" value="AASDHPPT_N"/>
</dbReference>
<dbReference type="EMBL" id="CP034015">
    <property type="protein sequence ID" value="AZG72697.1"/>
    <property type="molecule type" value="Genomic_DNA"/>
</dbReference>
<dbReference type="PANTHER" id="PTHR12215">
    <property type="entry name" value="PHOSPHOPANTETHEINE TRANSFERASE"/>
    <property type="match status" value="1"/>
</dbReference>
<dbReference type="GO" id="GO:0005829">
    <property type="term" value="C:cytosol"/>
    <property type="evidence" value="ECO:0007669"/>
    <property type="project" value="TreeGrafter"/>
</dbReference>
<evidence type="ECO:0000256" key="2">
    <source>
        <dbReference type="ARBA" id="ARBA00022679"/>
    </source>
</evidence>
<dbReference type="InterPro" id="IPR008278">
    <property type="entry name" value="4-PPantetheinyl_Trfase_dom"/>
</dbReference>
<dbReference type="SUPFAM" id="SSF56214">
    <property type="entry name" value="4'-phosphopantetheinyl transferase"/>
    <property type="match status" value="2"/>
</dbReference>
<evidence type="ECO:0000313" key="5">
    <source>
        <dbReference type="EMBL" id="AZG72697.1"/>
    </source>
</evidence>
<dbReference type="InterPro" id="IPR037143">
    <property type="entry name" value="4-PPantetheinyl_Trfase_dom_sf"/>
</dbReference>
<dbReference type="AlphaFoldDB" id="A0A3G8LTA7"/>
<gene>
    <name evidence="5" type="ORF">EGC82_07875</name>
</gene>
<feature type="domain" description="4'-phosphopantetheinyl transferase N-terminal" evidence="4">
    <location>
        <begin position="37"/>
        <end position="118"/>
    </location>
</feature>
<dbReference type="InterPro" id="IPR050559">
    <property type="entry name" value="P-Pant_transferase_sf"/>
</dbReference>
<evidence type="ECO:0000259" key="3">
    <source>
        <dbReference type="Pfam" id="PF01648"/>
    </source>
</evidence>
<evidence type="ECO:0000313" key="6">
    <source>
        <dbReference type="Proteomes" id="UP000278035"/>
    </source>
</evidence>
<organism evidence="5 6">
    <name type="scientific">Shewanella livingstonensis</name>
    <dbReference type="NCBI Taxonomy" id="150120"/>
    <lineage>
        <taxon>Bacteria</taxon>
        <taxon>Pseudomonadati</taxon>
        <taxon>Pseudomonadota</taxon>
        <taxon>Gammaproteobacteria</taxon>
        <taxon>Alteromonadales</taxon>
        <taxon>Shewanellaceae</taxon>
        <taxon>Shewanella</taxon>
    </lineage>
</organism>
<accession>A0A3G8LTA7</accession>
<sequence>MSVISSLTQVRSLSEPHIYFVRLDGALCAADYAAGLALGWLTDDEVAKVSRYKSESARSNGLQVRLALRAILSLHNGLKPHEWRFSYGDKGKPALSKGLLAQTGLHFNLSHSGEWLMIGIIMGGHGLKADYYSDADMFFGVDIERERSNTDIVPILNHYFTQAETDTLLQLPESLQRQRFFDLWAVKESYIKARGLGLALSLKSFMVDFSQARSSNIDVRLLNNQLINKQHASIALYQMVKLHFTHTEDIATKMIWQTAMGRLDPHYRFAITLGLANQLQATTTQVSNQLTCFDTPSCYQISFTGLLLQTK</sequence>
<name>A0A3G8LTA7_9GAMM</name>
<comment type="similarity">
    <text evidence="1">Belongs to the P-Pant transferase superfamily. Gsp/Sfp/HetI/AcpT family.</text>
</comment>
<dbReference type="Pfam" id="PF01648">
    <property type="entry name" value="ACPS"/>
    <property type="match status" value="1"/>
</dbReference>
<dbReference type="Pfam" id="PF22624">
    <property type="entry name" value="AASDHPPT_N"/>
    <property type="match status" value="1"/>
</dbReference>